<feature type="compositionally biased region" description="Basic and acidic residues" evidence="3">
    <location>
        <begin position="46"/>
        <end position="57"/>
    </location>
</feature>
<dbReference type="PANTHER" id="PTHR31471:SF1">
    <property type="entry name" value="OS12G0613600 PROTEIN"/>
    <property type="match status" value="1"/>
</dbReference>
<feature type="compositionally biased region" description="Low complexity" evidence="3">
    <location>
        <begin position="264"/>
        <end position="290"/>
    </location>
</feature>
<dbReference type="InterPro" id="IPR005516">
    <property type="entry name" value="Remorin_C"/>
</dbReference>
<feature type="compositionally biased region" description="Low complexity" evidence="3">
    <location>
        <begin position="182"/>
        <end position="216"/>
    </location>
</feature>
<keyword evidence="6" id="KW-1185">Reference proteome</keyword>
<evidence type="ECO:0000256" key="2">
    <source>
        <dbReference type="SAM" id="Coils"/>
    </source>
</evidence>
<protein>
    <recommendedName>
        <fullName evidence="4">Remorin C-terminal domain-containing protein</fullName>
    </recommendedName>
</protein>
<dbReference type="Proteomes" id="UP000324897">
    <property type="component" value="Chromosome 6"/>
</dbReference>
<dbReference type="Gramene" id="TVU49064">
    <property type="protein sequence ID" value="TVU49064"/>
    <property type="gene ID" value="EJB05_00355"/>
</dbReference>
<dbReference type="AlphaFoldDB" id="A0A5J9WP46"/>
<organism evidence="5 6">
    <name type="scientific">Eragrostis curvula</name>
    <name type="common">weeping love grass</name>
    <dbReference type="NCBI Taxonomy" id="38414"/>
    <lineage>
        <taxon>Eukaryota</taxon>
        <taxon>Viridiplantae</taxon>
        <taxon>Streptophyta</taxon>
        <taxon>Embryophyta</taxon>
        <taxon>Tracheophyta</taxon>
        <taxon>Spermatophyta</taxon>
        <taxon>Magnoliopsida</taxon>
        <taxon>Liliopsida</taxon>
        <taxon>Poales</taxon>
        <taxon>Poaceae</taxon>
        <taxon>PACMAD clade</taxon>
        <taxon>Chloridoideae</taxon>
        <taxon>Eragrostideae</taxon>
        <taxon>Eragrostidinae</taxon>
        <taxon>Eragrostis</taxon>
    </lineage>
</organism>
<proteinExistence type="inferred from homology"/>
<dbReference type="PANTHER" id="PTHR31471">
    <property type="entry name" value="OS02G0116800 PROTEIN"/>
    <property type="match status" value="1"/>
</dbReference>
<dbReference type="EMBL" id="RWGY01000002">
    <property type="protein sequence ID" value="TVU49064.1"/>
    <property type="molecule type" value="Genomic_DNA"/>
</dbReference>
<comment type="similarity">
    <text evidence="1">Belongs to the remorin family.</text>
</comment>
<feature type="region of interest" description="Disordered" evidence="3">
    <location>
        <begin position="150"/>
        <end position="295"/>
    </location>
</feature>
<feature type="domain" description="Remorin C-terminal" evidence="4">
    <location>
        <begin position="351"/>
        <end position="455"/>
    </location>
</feature>
<evidence type="ECO:0000259" key="4">
    <source>
        <dbReference type="Pfam" id="PF03763"/>
    </source>
</evidence>
<reference evidence="5 6" key="1">
    <citation type="journal article" date="2019" name="Sci. Rep.">
        <title>A high-quality genome of Eragrostis curvula grass provides insights into Poaceae evolution and supports new strategies to enhance forage quality.</title>
        <authorList>
            <person name="Carballo J."/>
            <person name="Santos B.A.C.M."/>
            <person name="Zappacosta D."/>
            <person name="Garbus I."/>
            <person name="Selva J.P."/>
            <person name="Gallo C.A."/>
            <person name="Diaz A."/>
            <person name="Albertini E."/>
            <person name="Caccamo M."/>
            <person name="Echenique V."/>
        </authorList>
    </citation>
    <scope>NUCLEOTIDE SEQUENCE [LARGE SCALE GENOMIC DNA]</scope>
    <source>
        <strain evidence="6">cv. Victoria</strain>
        <tissue evidence="5">Leaf</tissue>
    </source>
</reference>
<dbReference type="OrthoDB" id="1900877at2759"/>
<feature type="compositionally biased region" description="Basic and acidic residues" evidence="3">
    <location>
        <begin position="68"/>
        <end position="85"/>
    </location>
</feature>
<accession>A0A5J9WP46</accession>
<keyword evidence="2" id="KW-0175">Coiled coil</keyword>
<evidence type="ECO:0000313" key="6">
    <source>
        <dbReference type="Proteomes" id="UP000324897"/>
    </source>
</evidence>
<sequence length="465" mass="49769">MGYERIHEAQMGVMSPTKLRMKLLGSHGAGKKDEGNGKSPRASPSRLDDVDGDDHPKNSLLAQELDEEYPKDRSDSSRSRSDASHGRAAHSGGDSGHENGGAGAGSNFEFQREVRGTAAAAVAPFFRQVPSKWNDAEKWIAGRHVVHSNPIFSKKPAAPPPHGRVAPESSAASKGGEDQSSRGRGAAAVSAVTELSSSSKSSSPSSSSVSRPASTSRPPPHKKLRAAAAAAAQSVSMRDVGTEMTPIASKEQSRSGTPAGAATPSLLSPLCSVPSCPRGGASSAASSSSASDRELRLRTRREIAALGLQLGKMNIASWASKDEGLLLAAAQAAAAPADVPGDIDDELKTKEFEARAAAWEDSQKCKLASRYQKKEVKIQEWETCQKFKFEAKMKQAEVKAEQMRARAKQDLAKRLSSLSHKVEGKQARVEARRSRQAARLARQVERIRKTGRAPSRFRRCCTWFL</sequence>
<feature type="region of interest" description="Disordered" evidence="3">
    <location>
        <begin position="1"/>
        <end position="109"/>
    </location>
</feature>
<name>A0A5J9WP46_9POAL</name>
<comment type="caution">
    <text evidence="5">The sequence shown here is derived from an EMBL/GenBank/DDBJ whole genome shotgun (WGS) entry which is preliminary data.</text>
</comment>
<evidence type="ECO:0000313" key="5">
    <source>
        <dbReference type="EMBL" id="TVU49064.1"/>
    </source>
</evidence>
<gene>
    <name evidence="5" type="ORF">EJB05_00355</name>
</gene>
<dbReference type="Pfam" id="PF03763">
    <property type="entry name" value="Remorin_C"/>
    <property type="match status" value="1"/>
</dbReference>
<feature type="coiled-coil region" evidence="2">
    <location>
        <begin position="386"/>
        <end position="413"/>
    </location>
</feature>
<evidence type="ECO:0000256" key="1">
    <source>
        <dbReference type="ARBA" id="ARBA00005711"/>
    </source>
</evidence>
<evidence type="ECO:0000256" key="3">
    <source>
        <dbReference type="SAM" id="MobiDB-lite"/>
    </source>
</evidence>